<feature type="domain" description="Inner membrane component" evidence="2">
    <location>
        <begin position="76"/>
        <end position="126"/>
    </location>
</feature>
<evidence type="ECO:0000313" key="6">
    <source>
        <dbReference type="Proteomes" id="UP000294166"/>
    </source>
</evidence>
<dbReference type="RefSeq" id="WP_130047543.1">
    <property type="nucleotide sequence ID" value="NZ_SEZK01000015.1"/>
</dbReference>
<comment type="subcellular location">
    <subcellularLocation>
        <location evidence="1">Cell inner membrane</location>
        <topology evidence="1">Multi-pass membrane protein</topology>
    </subcellularLocation>
</comment>
<dbReference type="GO" id="GO:0005886">
    <property type="term" value="C:plasma membrane"/>
    <property type="evidence" value="ECO:0007669"/>
    <property type="project" value="UniProtKB-SubCell"/>
</dbReference>
<keyword evidence="6" id="KW-1185">Reference proteome</keyword>
<dbReference type="InterPro" id="IPR005185">
    <property type="entry name" value="YccF"/>
</dbReference>
<name>A0A4Q5KVJ1_9GAMM</name>
<gene>
    <name evidence="4" type="ORF">ERW53_06015</name>
    <name evidence="3" type="ORF">ERW57_10280</name>
</gene>
<sequence>MSAIGNLIWFLFGGVFMGLAWCFFGVLAFISIIGIPWGRACFVIAGFSFFPFGKEAIYRDELTRNEDIGTGSLGFIGNVLWFIFAGFWLAIGHVMSAVACFVTIIGIPFAIQHLKLAVISIAPIGQTIVDKEVAAAARRANAEAEVNKWR</sequence>
<evidence type="ECO:0000313" key="3">
    <source>
        <dbReference type="EMBL" id="RYU51276.1"/>
    </source>
</evidence>
<dbReference type="NCBIfam" id="NF008740">
    <property type="entry name" value="PRK11770.1-2"/>
    <property type="match status" value="1"/>
</dbReference>
<dbReference type="EMBL" id="SEZK01000015">
    <property type="protein sequence ID" value="RYU51276.1"/>
    <property type="molecule type" value="Genomic_DNA"/>
</dbReference>
<reference evidence="5 6" key="1">
    <citation type="submission" date="2019-02" db="EMBL/GenBank/DDBJ databases">
        <title>Genome sequences of Aliivibrio finisterrensis strains from farmed Atlantic salmon.</title>
        <authorList>
            <person name="Bowman J.P."/>
        </authorList>
    </citation>
    <scope>NUCLEOTIDE SEQUENCE [LARGE SCALE GENOMIC DNA]</scope>
    <source>
        <strain evidence="4 6">A21</strain>
        <strain evidence="3 5">A46</strain>
    </source>
</reference>
<dbReference type="PIRSF" id="PIRSF028777">
    <property type="entry name" value="UCP028777"/>
    <property type="match status" value="1"/>
</dbReference>
<evidence type="ECO:0000313" key="5">
    <source>
        <dbReference type="Proteomes" id="UP000294063"/>
    </source>
</evidence>
<keyword evidence="1" id="KW-1003">Cell membrane</keyword>
<evidence type="ECO:0000256" key="1">
    <source>
        <dbReference type="PIRNR" id="PIRNR028777"/>
    </source>
</evidence>
<dbReference type="PANTHER" id="PTHR42903:SF1">
    <property type="entry name" value="INNER MEMBRANE PROTEIN YCCF"/>
    <property type="match status" value="1"/>
</dbReference>
<dbReference type="InterPro" id="IPR031308">
    <property type="entry name" value="UCP028777"/>
</dbReference>
<comment type="caution">
    <text evidence="3">The sequence shown here is derived from an EMBL/GenBank/DDBJ whole genome shotgun (WGS) entry which is preliminary data.</text>
</comment>
<dbReference type="EMBL" id="SEZN01000008">
    <property type="protein sequence ID" value="RYU65444.1"/>
    <property type="molecule type" value="Genomic_DNA"/>
</dbReference>
<dbReference type="NCBIfam" id="NF008742">
    <property type="entry name" value="PRK11770.1-4"/>
    <property type="match status" value="1"/>
</dbReference>
<feature type="transmembrane region" description="Helical" evidence="1">
    <location>
        <begin position="90"/>
        <end position="111"/>
    </location>
</feature>
<feature type="domain" description="Inner membrane component" evidence="2">
    <location>
        <begin position="4"/>
        <end position="54"/>
    </location>
</feature>
<dbReference type="Proteomes" id="UP000294166">
    <property type="component" value="Unassembled WGS sequence"/>
</dbReference>
<dbReference type="Proteomes" id="UP000294063">
    <property type="component" value="Unassembled WGS sequence"/>
</dbReference>
<feature type="transmembrane region" description="Helical" evidence="1">
    <location>
        <begin position="65"/>
        <end position="84"/>
    </location>
</feature>
<organism evidence="3 5">
    <name type="scientific">Aliivibrio finisterrensis</name>
    <dbReference type="NCBI Taxonomy" id="511998"/>
    <lineage>
        <taxon>Bacteria</taxon>
        <taxon>Pseudomonadati</taxon>
        <taxon>Pseudomonadota</taxon>
        <taxon>Gammaproteobacteria</taxon>
        <taxon>Vibrionales</taxon>
        <taxon>Vibrionaceae</taxon>
        <taxon>Aliivibrio</taxon>
    </lineage>
</organism>
<keyword evidence="1" id="KW-0997">Cell inner membrane</keyword>
<accession>A0A4Q5KVJ1</accession>
<feature type="transmembrane region" description="Helical" evidence="1">
    <location>
        <begin position="7"/>
        <end position="30"/>
    </location>
</feature>
<keyword evidence="1" id="KW-0812">Transmembrane</keyword>
<dbReference type="Pfam" id="PF03733">
    <property type="entry name" value="YccF"/>
    <property type="match status" value="2"/>
</dbReference>
<dbReference type="InterPro" id="IPR052937">
    <property type="entry name" value="Inner_membrane_protein"/>
</dbReference>
<protein>
    <recommendedName>
        <fullName evidence="1">Inner membrane protein YccF</fullName>
    </recommendedName>
</protein>
<feature type="transmembrane region" description="Helical" evidence="1">
    <location>
        <begin position="36"/>
        <end position="53"/>
    </location>
</feature>
<dbReference type="AlphaFoldDB" id="A0A4Q5KVJ1"/>
<keyword evidence="1" id="KW-1133">Transmembrane helix</keyword>
<evidence type="ECO:0000259" key="2">
    <source>
        <dbReference type="Pfam" id="PF03733"/>
    </source>
</evidence>
<dbReference type="NCBIfam" id="NF008741">
    <property type="entry name" value="PRK11770.1-3"/>
    <property type="match status" value="1"/>
</dbReference>
<proteinExistence type="predicted"/>
<dbReference type="PANTHER" id="PTHR42903">
    <property type="entry name" value="INNER MEMBRANE PROTEIN YCCF"/>
    <property type="match status" value="1"/>
</dbReference>
<evidence type="ECO:0000313" key="4">
    <source>
        <dbReference type="EMBL" id="RYU65444.1"/>
    </source>
</evidence>
<keyword evidence="1" id="KW-0472">Membrane</keyword>